<accession>X1QQU8</accession>
<sequence>EKILDPFDIKVIPVQFEAKWNHLAKPRDTT</sequence>
<comment type="caution">
    <text evidence="1">The sequence shown here is derived from an EMBL/GenBank/DDBJ whole genome shotgun (WGS) entry which is preliminary data.</text>
</comment>
<dbReference type="AlphaFoldDB" id="X1QQU8"/>
<feature type="non-terminal residue" evidence="1">
    <location>
        <position position="1"/>
    </location>
</feature>
<name>X1QQU8_9ZZZZ</name>
<reference evidence="1" key="1">
    <citation type="journal article" date="2014" name="Front. Microbiol.">
        <title>High frequency of phylogenetically diverse reductive dehalogenase-homologous genes in deep subseafloor sedimentary metagenomes.</title>
        <authorList>
            <person name="Kawai M."/>
            <person name="Futagami T."/>
            <person name="Toyoda A."/>
            <person name="Takaki Y."/>
            <person name="Nishi S."/>
            <person name="Hori S."/>
            <person name="Arai W."/>
            <person name="Tsubouchi T."/>
            <person name="Morono Y."/>
            <person name="Uchiyama I."/>
            <person name="Ito T."/>
            <person name="Fujiyama A."/>
            <person name="Inagaki F."/>
            <person name="Takami H."/>
        </authorList>
    </citation>
    <scope>NUCLEOTIDE SEQUENCE</scope>
    <source>
        <strain evidence="1">Expedition CK06-06</strain>
    </source>
</reference>
<dbReference type="EMBL" id="BARV01045644">
    <property type="protein sequence ID" value="GAI70608.1"/>
    <property type="molecule type" value="Genomic_DNA"/>
</dbReference>
<protein>
    <submittedName>
        <fullName evidence="1">Uncharacterized protein</fullName>
    </submittedName>
</protein>
<gene>
    <name evidence="1" type="ORF">S06H3_66719</name>
</gene>
<organism evidence="1">
    <name type="scientific">marine sediment metagenome</name>
    <dbReference type="NCBI Taxonomy" id="412755"/>
    <lineage>
        <taxon>unclassified sequences</taxon>
        <taxon>metagenomes</taxon>
        <taxon>ecological metagenomes</taxon>
    </lineage>
</organism>
<evidence type="ECO:0000313" key="1">
    <source>
        <dbReference type="EMBL" id="GAI70608.1"/>
    </source>
</evidence>
<proteinExistence type="predicted"/>